<accession>A0A1G7R424</accession>
<keyword evidence="3" id="KW-1185">Reference proteome</keyword>
<proteinExistence type="predicted"/>
<dbReference type="Proteomes" id="UP000199406">
    <property type="component" value="Unassembled WGS sequence"/>
</dbReference>
<name>A0A1G7R424_9ACTN</name>
<evidence type="ECO:0000259" key="1">
    <source>
        <dbReference type="Pfam" id="PF09509"/>
    </source>
</evidence>
<dbReference type="InterPro" id="IPR012654">
    <property type="entry name" value="CHP02391"/>
</dbReference>
<dbReference type="EMBL" id="FNBT01000010">
    <property type="protein sequence ID" value="SDG04869.1"/>
    <property type="molecule type" value="Genomic_DNA"/>
</dbReference>
<gene>
    <name evidence="2" type="ORF">SAMN05660662_0144</name>
</gene>
<reference evidence="3" key="1">
    <citation type="submission" date="2016-10" db="EMBL/GenBank/DDBJ databases">
        <authorList>
            <person name="Varghese N."/>
            <person name="Submissions S."/>
        </authorList>
    </citation>
    <scope>NUCLEOTIDE SEQUENCE [LARGE SCALE GENOMIC DNA]</scope>
    <source>
        <strain evidence="3">DSM 44268</strain>
    </source>
</reference>
<dbReference type="STRING" id="1550231.SAMN05660662_0144"/>
<evidence type="ECO:0000313" key="3">
    <source>
        <dbReference type="Proteomes" id="UP000199406"/>
    </source>
</evidence>
<feature type="domain" description="Conserved hypothetical protein CHP02391" evidence="1">
    <location>
        <begin position="106"/>
        <end position="227"/>
    </location>
</feature>
<organism evidence="2 3">
    <name type="scientific">Blastococcus aurantiacus</name>
    <dbReference type="NCBI Taxonomy" id="1550231"/>
    <lineage>
        <taxon>Bacteria</taxon>
        <taxon>Bacillati</taxon>
        <taxon>Actinomycetota</taxon>
        <taxon>Actinomycetes</taxon>
        <taxon>Geodermatophilales</taxon>
        <taxon>Geodermatophilaceae</taxon>
        <taxon>Blastococcus</taxon>
    </lineage>
</organism>
<sequence length="250" mass="27935">MDRGWLLARLGTYVAMVDRYLALPLDSYVDTVRRREEAMDLIHRQHYTAATIVSRVSREQLSSNPTHEAVYDNRVAVLRVIGMLRDQEELEVRLGPDMPRIPLGDMHPWVWGAAQQFWETTHYREAVHAAAKSINSRVQQLVDRRDVADNDLMNQALSTNDPAPGNARLRLPGDQSKGMVKGQQQALRDYAAGCFGVIRNPAVHDADDWLEQYALERLAALSVLASMIETTTVVRAAEPVVGPNSAPGGR</sequence>
<evidence type="ECO:0000313" key="2">
    <source>
        <dbReference type="EMBL" id="SDG04869.1"/>
    </source>
</evidence>
<dbReference type="AlphaFoldDB" id="A0A1G7R424"/>
<dbReference type="Pfam" id="PF09509">
    <property type="entry name" value="Hypoth_Ymh"/>
    <property type="match status" value="1"/>
</dbReference>
<protein>
    <recommendedName>
        <fullName evidence="1">Conserved hypothetical protein CHP02391 domain-containing protein</fullName>
    </recommendedName>
</protein>